<feature type="transmembrane region" description="Helical" evidence="11">
    <location>
        <begin position="178"/>
        <end position="198"/>
    </location>
</feature>
<feature type="transmembrane region" description="Helical" evidence="11">
    <location>
        <begin position="95"/>
        <end position="118"/>
    </location>
</feature>
<proteinExistence type="inferred from homology"/>
<keyword evidence="6" id="KW-0029">Amino-acid transport</keyword>
<evidence type="ECO:0000256" key="4">
    <source>
        <dbReference type="ARBA" id="ARBA00022692"/>
    </source>
</evidence>
<keyword evidence="5" id="KW-0769">Symport</keyword>
<feature type="non-terminal residue" evidence="13">
    <location>
        <position position="1"/>
    </location>
</feature>
<dbReference type="GO" id="GO:0009734">
    <property type="term" value="P:auxin-activated signaling pathway"/>
    <property type="evidence" value="ECO:0007669"/>
    <property type="project" value="UniProtKB-KW"/>
</dbReference>
<comment type="subcellular location">
    <subcellularLocation>
        <location evidence="1">Endomembrane system</location>
        <topology evidence="1">Multi-pass membrane protein</topology>
    </subcellularLocation>
</comment>
<keyword evidence="14" id="KW-1185">Reference proteome</keyword>
<evidence type="ECO:0000313" key="14">
    <source>
        <dbReference type="Proteomes" id="UP001324115"/>
    </source>
</evidence>
<sequence length="389" mass="43877">VTSLVSGTLATWYSSLLIASLWKWNGKKHITYRELAGSIFGFWGYWSIALFQQVPAVYKYFLEDGSLTLQHFIMFFGAFELVLSQLPDIHSLRWVNALCTFSMIGFAATTIDVTIYDGNKTDRNSISYSLQGSSSRKTFRAFNALGIIAFSFGDAMLPEIQNTMREPARKNMYKGVSAAYSVIILSYWQLASCGYWAFGSEVQPYILSSLSVPEWTIVMANLFAVIQISGCYQQFVKYRSNCKNRKMENSHMIIQIHAVLKKVSSQCMPTLRKKMLSSKATGHFPLRKYLVRLIFTSIYMALIAAAVPFFGDFVSICGAIGFTPLDFVFPSVVYLKVGRMSKDAKCRLSMQLLNSAIATWFSVLAVLGCIGAVQFIIEDIKTYKFFHDM</sequence>
<feature type="transmembrane region" description="Helical" evidence="11">
    <location>
        <begin position="289"/>
        <end position="307"/>
    </location>
</feature>
<dbReference type="Pfam" id="PF01490">
    <property type="entry name" value="Aa_trans"/>
    <property type="match status" value="1"/>
</dbReference>
<dbReference type="InterPro" id="IPR013057">
    <property type="entry name" value="AA_transpt_TM"/>
</dbReference>
<evidence type="ECO:0000256" key="11">
    <source>
        <dbReference type="SAM" id="Phobius"/>
    </source>
</evidence>
<keyword evidence="4 11" id="KW-0812">Transmembrane</keyword>
<feature type="transmembrane region" description="Helical" evidence="11">
    <location>
        <begin position="36"/>
        <end position="54"/>
    </location>
</feature>
<keyword evidence="7 11" id="KW-1133">Transmembrane helix</keyword>
<evidence type="ECO:0000256" key="10">
    <source>
        <dbReference type="ARBA" id="ARBA00045588"/>
    </source>
</evidence>
<evidence type="ECO:0000256" key="7">
    <source>
        <dbReference type="ARBA" id="ARBA00022989"/>
    </source>
</evidence>
<gene>
    <name evidence="13" type="ORF">RGQ29_029444</name>
</gene>
<feature type="transmembrane region" description="Helical" evidence="11">
    <location>
        <begin position="66"/>
        <end position="83"/>
    </location>
</feature>
<evidence type="ECO:0000256" key="6">
    <source>
        <dbReference type="ARBA" id="ARBA00022970"/>
    </source>
</evidence>
<protein>
    <recommendedName>
        <fullName evidence="12">Amino acid transporter transmembrane domain-containing protein</fullName>
    </recommendedName>
</protein>
<evidence type="ECO:0000256" key="5">
    <source>
        <dbReference type="ARBA" id="ARBA00022847"/>
    </source>
</evidence>
<evidence type="ECO:0000256" key="1">
    <source>
        <dbReference type="ARBA" id="ARBA00004127"/>
    </source>
</evidence>
<accession>A0AAN7EWF1</accession>
<dbReference type="PANTHER" id="PTHR48017">
    <property type="entry name" value="OS05G0424000 PROTEIN-RELATED"/>
    <property type="match status" value="1"/>
</dbReference>
<dbReference type="GO" id="GO:0012505">
    <property type="term" value="C:endomembrane system"/>
    <property type="evidence" value="ECO:0007669"/>
    <property type="project" value="UniProtKB-SubCell"/>
</dbReference>
<name>A0AAN7EWF1_QUERU</name>
<reference evidence="13 14" key="1">
    <citation type="journal article" date="2023" name="G3 (Bethesda)">
        <title>A haplotype-resolved chromosome-scale genome for Quercus rubra L. provides insights into the genetics of adaptive traits for red oak species.</title>
        <authorList>
            <person name="Kapoor B."/>
            <person name="Jenkins J."/>
            <person name="Schmutz J."/>
            <person name="Zhebentyayeva T."/>
            <person name="Kuelheim C."/>
            <person name="Coggeshall M."/>
            <person name="Heim C."/>
            <person name="Lasky J.R."/>
            <person name="Leites L."/>
            <person name="Islam-Faridi N."/>
            <person name="Romero-Severson J."/>
            <person name="DeLeo V.L."/>
            <person name="Lucas S.M."/>
            <person name="Lazic D."/>
            <person name="Gailing O."/>
            <person name="Carlson J."/>
            <person name="Staton M."/>
        </authorList>
    </citation>
    <scope>NUCLEOTIDE SEQUENCE [LARGE SCALE GENOMIC DNA]</scope>
    <source>
        <strain evidence="13">Pseudo-F2</strain>
    </source>
</reference>
<feature type="transmembrane region" description="Helical" evidence="11">
    <location>
        <begin position="218"/>
        <end position="236"/>
    </location>
</feature>
<feature type="transmembrane region" description="Helical" evidence="11">
    <location>
        <begin position="313"/>
        <end position="335"/>
    </location>
</feature>
<evidence type="ECO:0000256" key="2">
    <source>
        <dbReference type="ARBA" id="ARBA00005590"/>
    </source>
</evidence>
<evidence type="ECO:0000256" key="3">
    <source>
        <dbReference type="ARBA" id="ARBA00022448"/>
    </source>
</evidence>
<organism evidence="13 14">
    <name type="scientific">Quercus rubra</name>
    <name type="common">Northern red oak</name>
    <name type="synonym">Quercus borealis</name>
    <dbReference type="NCBI Taxonomy" id="3512"/>
    <lineage>
        <taxon>Eukaryota</taxon>
        <taxon>Viridiplantae</taxon>
        <taxon>Streptophyta</taxon>
        <taxon>Embryophyta</taxon>
        <taxon>Tracheophyta</taxon>
        <taxon>Spermatophyta</taxon>
        <taxon>Magnoliopsida</taxon>
        <taxon>eudicotyledons</taxon>
        <taxon>Gunneridae</taxon>
        <taxon>Pentapetalae</taxon>
        <taxon>rosids</taxon>
        <taxon>fabids</taxon>
        <taxon>Fagales</taxon>
        <taxon>Fagaceae</taxon>
        <taxon>Quercus</taxon>
    </lineage>
</organism>
<comment type="similarity">
    <text evidence="2">Belongs to the amino acid/polyamine transporter 2 family. Amino acid/auxin permease (AAAP) (TC 2.A.18.1) subfamily.</text>
</comment>
<dbReference type="AlphaFoldDB" id="A0AAN7EWF1"/>
<feature type="transmembrane region" description="Helical" evidence="11">
    <location>
        <begin position="6"/>
        <end position="24"/>
    </location>
</feature>
<evidence type="ECO:0000313" key="13">
    <source>
        <dbReference type="EMBL" id="KAK4579780.1"/>
    </source>
</evidence>
<keyword evidence="9" id="KW-0927">Auxin signaling pathway</keyword>
<comment type="function">
    <text evidence="10">Carrier protein involved in proton-driven auxin influx. Mediates the formation of auxin gradient from developing leaves (site of auxin biosynthesis) to tips by contributing to the loading of auxin in vascular tissues and facilitating acropetal (base to tip) auxin transport within inner tissues of the root apex, and basipetal (tip to base) auxin transport within outer tissues of the root apex. May be involved in lateral roots and nodules formation.</text>
</comment>
<dbReference type="EMBL" id="JAXUIC010000008">
    <property type="protein sequence ID" value="KAK4579780.1"/>
    <property type="molecule type" value="Genomic_DNA"/>
</dbReference>
<feature type="transmembrane region" description="Helical" evidence="11">
    <location>
        <begin position="356"/>
        <end position="377"/>
    </location>
</feature>
<evidence type="ECO:0000256" key="8">
    <source>
        <dbReference type="ARBA" id="ARBA00023136"/>
    </source>
</evidence>
<comment type="caution">
    <text evidence="13">The sequence shown here is derived from an EMBL/GenBank/DDBJ whole genome shotgun (WGS) entry which is preliminary data.</text>
</comment>
<evidence type="ECO:0000259" key="12">
    <source>
        <dbReference type="Pfam" id="PF01490"/>
    </source>
</evidence>
<dbReference type="GO" id="GO:0006865">
    <property type="term" value="P:amino acid transport"/>
    <property type="evidence" value="ECO:0007669"/>
    <property type="project" value="UniProtKB-KW"/>
</dbReference>
<keyword evidence="3" id="KW-0813">Transport</keyword>
<dbReference type="GO" id="GO:0015293">
    <property type="term" value="F:symporter activity"/>
    <property type="evidence" value="ECO:0007669"/>
    <property type="project" value="UniProtKB-KW"/>
</dbReference>
<evidence type="ECO:0000256" key="9">
    <source>
        <dbReference type="ARBA" id="ARBA00023294"/>
    </source>
</evidence>
<dbReference type="Proteomes" id="UP001324115">
    <property type="component" value="Unassembled WGS sequence"/>
</dbReference>
<feature type="transmembrane region" description="Helical" evidence="11">
    <location>
        <begin position="138"/>
        <end position="157"/>
    </location>
</feature>
<feature type="domain" description="Amino acid transporter transmembrane" evidence="12">
    <location>
        <begin position="53"/>
        <end position="370"/>
    </location>
</feature>
<keyword evidence="8 11" id="KW-0472">Membrane</keyword>